<dbReference type="KEGG" id="mnt:21389278"/>
<feature type="region of interest" description="Disordered" evidence="1">
    <location>
        <begin position="236"/>
        <end position="286"/>
    </location>
</feature>
<dbReference type="InterPro" id="IPR004158">
    <property type="entry name" value="DUF247_pln"/>
</dbReference>
<dbReference type="PANTHER" id="PTHR31170">
    <property type="entry name" value="BNAC04G53230D PROTEIN"/>
    <property type="match status" value="1"/>
</dbReference>
<dbReference type="eggNOG" id="ENOG502QTFS">
    <property type="taxonomic scope" value="Eukaryota"/>
</dbReference>
<proteinExistence type="predicted"/>
<dbReference type="PANTHER" id="PTHR31170:SF25">
    <property type="entry name" value="BNAA09G04570D PROTEIN"/>
    <property type="match status" value="1"/>
</dbReference>
<dbReference type="STRING" id="981085.W9SCX4"/>
<dbReference type="AlphaFoldDB" id="W9SCX4"/>
<dbReference type="Proteomes" id="UP000030645">
    <property type="component" value="Unassembled WGS sequence"/>
</dbReference>
<feature type="transmembrane region" description="Helical" evidence="2">
    <location>
        <begin position="444"/>
        <end position="467"/>
    </location>
</feature>
<feature type="compositionally biased region" description="Basic and acidic residues" evidence="1">
    <location>
        <begin position="274"/>
        <end position="286"/>
    </location>
</feature>
<reference evidence="4" key="1">
    <citation type="submission" date="2013-01" db="EMBL/GenBank/DDBJ databases">
        <title>Draft Genome Sequence of a Mulberry Tree, Morus notabilis C.K. Schneid.</title>
        <authorList>
            <person name="He N."/>
            <person name="Zhao S."/>
        </authorList>
    </citation>
    <scope>NUCLEOTIDE SEQUENCE</scope>
</reference>
<evidence type="ECO:0000256" key="2">
    <source>
        <dbReference type="SAM" id="Phobius"/>
    </source>
</evidence>
<evidence type="ECO:0000313" key="4">
    <source>
        <dbReference type="Proteomes" id="UP000030645"/>
    </source>
</evidence>
<sequence length="473" mass="54743">MVTKTAMMSEFREKLKDKVAKTSPGSTTVQQKGKIQRVPAVLREQKELGQYFEPRWISFGPIHYGKPKLKAAEKHKLELVAKFIRDNGYKSDEELYGEIKIGIDGLIWECFDEEAFDKDFDKETLNWILFFDGCTILQFIHSCSKKDDFKELKIKNDQIAFINHDLFLLENQIPYRVLELLMNAKKVSKKEELQKSLKNFIRKNVMAPEKYQKDFKVDANMAHLLDLLRVALIQPSEPDPKPAHRCELPLRNPQKEGTDSRKNVDAENPPEPSQADKKKEGTKDFEQQSFRSVQDLRAAGINLKPSKSCSLNDIKFTSVRFAGELELPRLIVDDSMAPKFMNLIAYEMCPDNMETKYEVTSYICFLDSLIDYPADVKELRTAEILNNLLGCDKDVARLFNRIATDLVPNLKVYEKVIEKIEKHYKNRWMTWMAQVYSDHFSTPWTIVTFFAAVLALFMSGVQTWFTVYSPPDA</sequence>
<evidence type="ECO:0000313" key="3">
    <source>
        <dbReference type="EMBL" id="EXC00010.1"/>
    </source>
</evidence>
<protein>
    <submittedName>
        <fullName evidence="3">Uncharacterized protein</fullName>
    </submittedName>
</protein>
<keyword evidence="4" id="KW-1185">Reference proteome</keyword>
<keyword evidence="2" id="KW-1133">Transmembrane helix</keyword>
<evidence type="ECO:0000256" key="1">
    <source>
        <dbReference type="SAM" id="MobiDB-lite"/>
    </source>
</evidence>
<name>W9SCX4_9ROSA</name>
<gene>
    <name evidence="3" type="ORF">L484_005823</name>
</gene>
<dbReference type="Pfam" id="PF03140">
    <property type="entry name" value="DUF247"/>
    <property type="match status" value="1"/>
</dbReference>
<feature type="compositionally biased region" description="Basic and acidic residues" evidence="1">
    <location>
        <begin position="238"/>
        <end position="265"/>
    </location>
</feature>
<accession>W9SCX4</accession>
<keyword evidence="2" id="KW-0472">Membrane</keyword>
<dbReference type="OrthoDB" id="1849062at2759"/>
<keyword evidence="2" id="KW-0812">Transmembrane</keyword>
<dbReference type="EMBL" id="KE345307">
    <property type="protein sequence ID" value="EXC00010.1"/>
    <property type="molecule type" value="Genomic_DNA"/>
</dbReference>
<organism evidence="3 4">
    <name type="scientific">Morus notabilis</name>
    <dbReference type="NCBI Taxonomy" id="981085"/>
    <lineage>
        <taxon>Eukaryota</taxon>
        <taxon>Viridiplantae</taxon>
        <taxon>Streptophyta</taxon>
        <taxon>Embryophyta</taxon>
        <taxon>Tracheophyta</taxon>
        <taxon>Spermatophyta</taxon>
        <taxon>Magnoliopsida</taxon>
        <taxon>eudicotyledons</taxon>
        <taxon>Gunneridae</taxon>
        <taxon>Pentapetalae</taxon>
        <taxon>rosids</taxon>
        <taxon>fabids</taxon>
        <taxon>Rosales</taxon>
        <taxon>Moraceae</taxon>
        <taxon>Moreae</taxon>
        <taxon>Morus</taxon>
    </lineage>
</organism>